<keyword evidence="3" id="KW-0812">Transmembrane</keyword>
<dbReference type="InterPro" id="IPR051906">
    <property type="entry name" value="TolC-like"/>
</dbReference>
<evidence type="ECO:0008006" key="8">
    <source>
        <dbReference type="Google" id="ProtNLM"/>
    </source>
</evidence>
<evidence type="ECO:0000256" key="6">
    <source>
        <dbReference type="SAM" id="Coils"/>
    </source>
</evidence>
<dbReference type="AlphaFoldDB" id="A0A7C5WVQ3"/>
<evidence type="ECO:0000313" key="7">
    <source>
        <dbReference type="EMBL" id="HHO57760.1"/>
    </source>
</evidence>
<protein>
    <recommendedName>
        <fullName evidence="8">TolC family protein</fullName>
    </recommendedName>
</protein>
<organism evidence="7">
    <name type="scientific">Oceanithermus profundus</name>
    <dbReference type="NCBI Taxonomy" id="187137"/>
    <lineage>
        <taxon>Bacteria</taxon>
        <taxon>Thermotogati</taxon>
        <taxon>Deinococcota</taxon>
        <taxon>Deinococci</taxon>
        <taxon>Thermales</taxon>
        <taxon>Thermaceae</taxon>
        <taxon>Oceanithermus</taxon>
    </lineage>
</organism>
<dbReference type="Gene3D" id="1.20.1600.10">
    <property type="entry name" value="Outer membrane efflux proteins (OEP)"/>
    <property type="match status" value="2"/>
</dbReference>
<keyword evidence="4" id="KW-0472">Membrane</keyword>
<dbReference type="Proteomes" id="UP000886105">
    <property type="component" value="Unassembled WGS sequence"/>
</dbReference>
<reference evidence="7" key="1">
    <citation type="journal article" date="2020" name="mSystems">
        <title>Genome- and Community-Level Interaction Insights into Carbon Utilization and Element Cycling Functions of Hydrothermarchaeota in Hydrothermal Sediment.</title>
        <authorList>
            <person name="Zhou Z."/>
            <person name="Liu Y."/>
            <person name="Xu W."/>
            <person name="Pan J."/>
            <person name="Luo Z.H."/>
            <person name="Li M."/>
        </authorList>
    </citation>
    <scope>NUCLEOTIDE SEQUENCE [LARGE SCALE GENOMIC DNA]</scope>
    <source>
        <strain evidence="7">HyVt-523</strain>
    </source>
</reference>
<dbReference type="SUPFAM" id="SSF56954">
    <property type="entry name" value="Outer membrane efflux proteins (OEP)"/>
    <property type="match status" value="1"/>
</dbReference>
<dbReference type="EMBL" id="DRNZ01000075">
    <property type="protein sequence ID" value="HHO57760.1"/>
    <property type="molecule type" value="Genomic_DNA"/>
</dbReference>
<dbReference type="GO" id="GO:1990281">
    <property type="term" value="C:efflux pump complex"/>
    <property type="evidence" value="ECO:0007669"/>
    <property type="project" value="TreeGrafter"/>
</dbReference>
<feature type="coiled-coil region" evidence="6">
    <location>
        <begin position="106"/>
        <end position="164"/>
    </location>
</feature>
<feature type="coiled-coil region" evidence="6">
    <location>
        <begin position="32"/>
        <end position="59"/>
    </location>
</feature>
<keyword evidence="5" id="KW-0998">Cell outer membrane</keyword>
<proteinExistence type="predicted"/>
<evidence type="ECO:0000256" key="1">
    <source>
        <dbReference type="ARBA" id="ARBA00004442"/>
    </source>
</evidence>
<accession>A0A7C5WVQ3</accession>
<dbReference type="PANTHER" id="PTHR30026:SF20">
    <property type="entry name" value="OUTER MEMBRANE PROTEIN TOLC"/>
    <property type="match status" value="1"/>
</dbReference>
<dbReference type="GO" id="GO:0015562">
    <property type="term" value="F:efflux transmembrane transporter activity"/>
    <property type="evidence" value="ECO:0007669"/>
    <property type="project" value="InterPro"/>
</dbReference>
<gene>
    <name evidence="7" type="ORF">ENJ85_01150</name>
</gene>
<dbReference type="PANTHER" id="PTHR30026">
    <property type="entry name" value="OUTER MEMBRANE PROTEIN TOLC"/>
    <property type="match status" value="1"/>
</dbReference>
<evidence type="ECO:0000256" key="5">
    <source>
        <dbReference type="ARBA" id="ARBA00023237"/>
    </source>
</evidence>
<dbReference type="GO" id="GO:0015288">
    <property type="term" value="F:porin activity"/>
    <property type="evidence" value="ECO:0007669"/>
    <property type="project" value="TreeGrafter"/>
</dbReference>
<keyword evidence="6" id="KW-0175">Coiled coil</keyword>
<evidence type="ECO:0000256" key="2">
    <source>
        <dbReference type="ARBA" id="ARBA00022452"/>
    </source>
</evidence>
<name>A0A7C5WVQ3_9DEIN</name>
<feature type="coiled-coil region" evidence="6">
    <location>
        <begin position="215"/>
        <end position="258"/>
    </location>
</feature>
<evidence type="ECO:0000256" key="4">
    <source>
        <dbReference type="ARBA" id="ARBA00023136"/>
    </source>
</evidence>
<dbReference type="GO" id="GO:0009279">
    <property type="term" value="C:cell outer membrane"/>
    <property type="evidence" value="ECO:0007669"/>
    <property type="project" value="UniProtKB-SubCell"/>
</dbReference>
<comment type="caution">
    <text evidence="7">The sequence shown here is derived from an EMBL/GenBank/DDBJ whole genome shotgun (WGS) entry which is preliminary data.</text>
</comment>
<keyword evidence="2" id="KW-1134">Transmembrane beta strand</keyword>
<comment type="subcellular location">
    <subcellularLocation>
        <location evidence="1">Cell outer membrane</location>
    </subcellularLocation>
</comment>
<evidence type="ECO:0000256" key="3">
    <source>
        <dbReference type="ARBA" id="ARBA00022692"/>
    </source>
</evidence>
<sequence>MEGGVKQVVVVGLWLVLGLGMAAAYTEFEAGLIGSSQQLAQLEGQVSSAEKRLQVLEQDPYAAPLEREEAAASLARVRIQLGRQRLALRQEAYRLWTEVLNGRVRLEAARAAAKVAELRLRAARVRAEKGAASPLELDAAGRAYERAALQLEQARAALDSARQALAARSEVDPDAVPEVVPPEALDVERHPDLQQARLDVQAAERAVLAASGPDTARLEKEKRAAELRAARERAERLRERLRRELESLQAQYARQQRLVGLARDAVADAQKKLEAQRLRLEQGLASELDVLSAEQELAQARADRLSAQVELGRLALELWAYAEAP</sequence>